<dbReference type="OrthoDB" id="5283326at2759"/>
<dbReference type="AlphaFoldDB" id="A0A8K0UFU5"/>
<name>A0A8K0UFU5_9AGAR</name>
<dbReference type="Gene3D" id="2.60.120.1160">
    <property type="match status" value="1"/>
</dbReference>
<comment type="caution">
    <text evidence="3">The sequence shown here is derived from an EMBL/GenBank/DDBJ whole genome shotgun (WGS) entry which is preliminary data.</text>
</comment>
<feature type="chain" id="PRO_5035438230" description="Glycoside hydrolase 131 catalytic N-terminal domain-containing protein" evidence="1">
    <location>
        <begin position="18"/>
        <end position="313"/>
    </location>
</feature>
<dbReference type="InterPro" id="IPR041524">
    <property type="entry name" value="GH131_N"/>
</dbReference>
<dbReference type="Proteomes" id="UP000813824">
    <property type="component" value="Unassembled WGS sequence"/>
</dbReference>
<feature type="domain" description="Glycoside hydrolase 131 catalytic N-terminal" evidence="2">
    <location>
        <begin position="20"/>
        <end position="300"/>
    </location>
</feature>
<evidence type="ECO:0000256" key="1">
    <source>
        <dbReference type="SAM" id="SignalP"/>
    </source>
</evidence>
<evidence type="ECO:0000259" key="2">
    <source>
        <dbReference type="Pfam" id="PF18271"/>
    </source>
</evidence>
<feature type="signal peptide" evidence="1">
    <location>
        <begin position="1"/>
        <end position="17"/>
    </location>
</feature>
<protein>
    <recommendedName>
        <fullName evidence="2">Glycoside hydrolase 131 catalytic N-terminal domain-containing protein</fullName>
    </recommendedName>
</protein>
<gene>
    <name evidence="3" type="ORF">BXZ70DRAFT_626901</name>
</gene>
<dbReference type="Pfam" id="PF18271">
    <property type="entry name" value="GH131_N"/>
    <property type="match status" value="1"/>
</dbReference>
<dbReference type="PANTHER" id="PTHR34612:SF2">
    <property type="entry name" value="GLYCOSIDE HYDROLASE 131 CATALYTIC N-TERMINAL DOMAIN-CONTAINING PROTEIN"/>
    <property type="match status" value="1"/>
</dbReference>
<keyword evidence="1" id="KW-0732">Signal</keyword>
<evidence type="ECO:0000313" key="4">
    <source>
        <dbReference type="Proteomes" id="UP000813824"/>
    </source>
</evidence>
<sequence length="313" mass="34030">MRWTSTVLLVCSALASATPLIWDGRAPFSLNGDDLNNSLGPYLTGVKGQTENATHYDTLHGHAIAPTPLWNKLLLFPREQVVSVSIDNTSVFVPGGGPPQFGFRRTELIAAKDGDHNDLNPLMETGTTVFHFSIKKDESRPLNFNHEYQIVFIEPNDGTHVFGIQLGSPFTNPTGPLPAKNAHSFKVLDHALNVLFTAPFTSDDWHNFAIQVDWTQRTLAVFYSKDAQLLKPVTKVVPNLSATPGAAGQGDFHFGVLKLPLVNPDDTPANQGDVVHFGLQEGTTEALLYSGVFVEQVTHGVSIGNGLTRPIIS</sequence>
<dbReference type="PANTHER" id="PTHR34612">
    <property type="entry name" value="GH131_N DOMAIN-CONTAINING PROTEIN"/>
    <property type="match status" value="1"/>
</dbReference>
<organism evidence="3 4">
    <name type="scientific">Cristinia sonorae</name>
    <dbReference type="NCBI Taxonomy" id="1940300"/>
    <lineage>
        <taxon>Eukaryota</taxon>
        <taxon>Fungi</taxon>
        <taxon>Dikarya</taxon>
        <taxon>Basidiomycota</taxon>
        <taxon>Agaricomycotina</taxon>
        <taxon>Agaricomycetes</taxon>
        <taxon>Agaricomycetidae</taxon>
        <taxon>Agaricales</taxon>
        <taxon>Pleurotineae</taxon>
        <taxon>Stephanosporaceae</taxon>
        <taxon>Cristinia</taxon>
    </lineage>
</organism>
<accession>A0A8K0UFU5</accession>
<evidence type="ECO:0000313" key="3">
    <source>
        <dbReference type="EMBL" id="KAH8082441.1"/>
    </source>
</evidence>
<proteinExistence type="predicted"/>
<dbReference type="EMBL" id="JAEVFJ010000050">
    <property type="protein sequence ID" value="KAH8082441.1"/>
    <property type="molecule type" value="Genomic_DNA"/>
</dbReference>
<keyword evidence="4" id="KW-1185">Reference proteome</keyword>
<reference evidence="3" key="1">
    <citation type="journal article" date="2021" name="New Phytol.">
        <title>Evolutionary innovations through gain and loss of genes in the ectomycorrhizal Boletales.</title>
        <authorList>
            <person name="Wu G."/>
            <person name="Miyauchi S."/>
            <person name="Morin E."/>
            <person name="Kuo A."/>
            <person name="Drula E."/>
            <person name="Varga T."/>
            <person name="Kohler A."/>
            <person name="Feng B."/>
            <person name="Cao Y."/>
            <person name="Lipzen A."/>
            <person name="Daum C."/>
            <person name="Hundley H."/>
            <person name="Pangilinan J."/>
            <person name="Johnson J."/>
            <person name="Barry K."/>
            <person name="LaButti K."/>
            <person name="Ng V."/>
            <person name="Ahrendt S."/>
            <person name="Min B."/>
            <person name="Choi I.G."/>
            <person name="Park H."/>
            <person name="Plett J.M."/>
            <person name="Magnuson J."/>
            <person name="Spatafora J.W."/>
            <person name="Nagy L.G."/>
            <person name="Henrissat B."/>
            <person name="Grigoriev I.V."/>
            <person name="Yang Z.L."/>
            <person name="Xu J."/>
            <person name="Martin F.M."/>
        </authorList>
    </citation>
    <scope>NUCLEOTIDE SEQUENCE</scope>
    <source>
        <strain evidence="3">KKN 215</strain>
    </source>
</reference>